<comment type="caution">
    <text evidence="1">The sequence shown here is derived from an EMBL/GenBank/DDBJ whole genome shotgun (WGS) entry which is preliminary data.</text>
</comment>
<proteinExistence type="predicted"/>
<name>A0ABW5I370_9PSEU</name>
<evidence type="ECO:0000313" key="2">
    <source>
        <dbReference type="Proteomes" id="UP001597542"/>
    </source>
</evidence>
<sequence>MSKELIISPRSERVREELADAGAWSSYAAALRQVLGAVVAKSGIDFLEVGELLVNEPLPDRHLGLRNGAEVHFPQAIDLVEGMAAGRGPYCRLSIQGRLQIESGWDGAIHVYMTRAAAADLARLRCQDAILQWRDAAPEPTAVLNPVGAVADENFWETVAKVSERFTLLCERWAYGASGCRWFRVSRENAAEVARLMRPRSLVCVISDPALQPRPELVEDDFTAFVAPLLPSELRYRAYPGGADTLSAVTGAGFSLMVADRVMGDWCAVVPDSDGVNRAQWESPGAVV</sequence>
<accession>A0ABW5I370</accession>
<reference evidence="2" key="1">
    <citation type="journal article" date="2019" name="Int. J. Syst. Evol. Microbiol.">
        <title>The Global Catalogue of Microorganisms (GCM) 10K type strain sequencing project: providing services to taxonomists for standard genome sequencing and annotation.</title>
        <authorList>
            <consortium name="The Broad Institute Genomics Platform"/>
            <consortium name="The Broad Institute Genome Sequencing Center for Infectious Disease"/>
            <person name="Wu L."/>
            <person name="Ma J."/>
        </authorList>
    </citation>
    <scope>NUCLEOTIDE SEQUENCE [LARGE SCALE GENOMIC DNA]</scope>
    <source>
        <strain evidence="2">CGMCC 4.7638</strain>
    </source>
</reference>
<dbReference type="EMBL" id="JBHUKQ010000014">
    <property type="protein sequence ID" value="MFD2483756.1"/>
    <property type="molecule type" value="Genomic_DNA"/>
</dbReference>
<protein>
    <submittedName>
        <fullName evidence="1">Uncharacterized protein</fullName>
    </submittedName>
</protein>
<organism evidence="1 2">
    <name type="scientific">Amycolatopsis albidoflavus</name>
    <dbReference type="NCBI Taxonomy" id="102226"/>
    <lineage>
        <taxon>Bacteria</taxon>
        <taxon>Bacillati</taxon>
        <taxon>Actinomycetota</taxon>
        <taxon>Actinomycetes</taxon>
        <taxon>Pseudonocardiales</taxon>
        <taxon>Pseudonocardiaceae</taxon>
        <taxon>Amycolatopsis</taxon>
    </lineage>
</organism>
<gene>
    <name evidence="1" type="ORF">ACFSUT_25995</name>
</gene>
<dbReference type="Proteomes" id="UP001597542">
    <property type="component" value="Unassembled WGS sequence"/>
</dbReference>
<keyword evidence="2" id="KW-1185">Reference proteome</keyword>
<dbReference type="RefSeq" id="WP_344284280.1">
    <property type="nucleotide sequence ID" value="NZ_BAAAHV010000022.1"/>
</dbReference>
<evidence type="ECO:0000313" key="1">
    <source>
        <dbReference type="EMBL" id="MFD2483756.1"/>
    </source>
</evidence>